<name>A0A1Q8CXP5_9PSEU</name>
<protein>
    <submittedName>
        <fullName evidence="3">Uncharacterized protein</fullName>
    </submittedName>
</protein>
<dbReference type="STRING" id="1912961.BU204_01745"/>
<evidence type="ECO:0000313" key="3">
    <source>
        <dbReference type="EMBL" id="OLF19121.1"/>
    </source>
</evidence>
<sequence>MKTWSRVTVAAVAAAAALFVVFAAVGQQPPDASPEEAPPPAAGWRWESYGGVDVQVPDEWGHGTTGTPPCLPSIEPDTPYVGRPGAVESIGCMGPSVPELADRSAYLWFDSSAKPGVHTHDGGWVEETRLVAGVPLTVFSDDATERTRILNSARRAATDGEAGCPTEHPVLTGPDARPTPAPGGLPEAGEVRSATLCRYALTDVLRPRTSPVLSRTVLSADEARAVVAAVTAAPQGEGPNQPESCIPEVAYGDEVLLLLVRDSARTHEVFVRYSGCDGHGMDDGTTHRRLTPDALTLLLSGSHRPTALNGIVADVLREAGR</sequence>
<feature type="signal peptide" evidence="2">
    <location>
        <begin position="1"/>
        <end position="23"/>
    </location>
</feature>
<keyword evidence="4" id="KW-1185">Reference proteome</keyword>
<reference evidence="3 4" key="1">
    <citation type="submission" date="2016-12" db="EMBL/GenBank/DDBJ databases">
        <title>The draft genome sequence of Actinophytocola sp. 11-183.</title>
        <authorList>
            <person name="Wang W."/>
            <person name="Yuan L."/>
        </authorList>
    </citation>
    <scope>NUCLEOTIDE SEQUENCE [LARGE SCALE GENOMIC DNA]</scope>
    <source>
        <strain evidence="3 4">11-183</strain>
    </source>
</reference>
<organism evidence="3 4">
    <name type="scientific">Actinophytocola xanthii</name>
    <dbReference type="NCBI Taxonomy" id="1912961"/>
    <lineage>
        <taxon>Bacteria</taxon>
        <taxon>Bacillati</taxon>
        <taxon>Actinomycetota</taxon>
        <taxon>Actinomycetes</taxon>
        <taxon>Pseudonocardiales</taxon>
        <taxon>Pseudonocardiaceae</taxon>
    </lineage>
</organism>
<gene>
    <name evidence="3" type="ORF">BU204_01745</name>
</gene>
<evidence type="ECO:0000256" key="2">
    <source>
        <dbReference type="SAM" id="SignalP"/>
    </source>
</evidence>
<dbReference type="EMBL" id="MSIE01000002">
    <property type="protein sequence ID" value="OLF19121.1"/>
    <property type="molecule type" value="Genomic_DNA"/>
</dbReference>
<dbReference type="Proteomes" id="UP000185596">
    <property type="component" value="Unassembled WGS sequence"/>
</dbReference>
<dbReference type="AlphaFoldDB" id="A0A1Q8CXP5"/>
<proteinExistence type="predicted"/>
<evidence type="ECO:0000256" key="1">
    <source>
        <dbReference type="SAM" id="MobiDB-lite"/>
    </source>
</evidence>
<comment type="caution">
    <text evidence="3">The sequence shown here is derived from an EMBL/GenBank/DDBJ whole genome shotgun (WGS) entry which is preliminary data.</text>
</comment>
<feature type="chain" id="PRO_5038676840" evidence="2">
    <location>
        <begin position="24"/>
        <end position="321"/>
    </location>
</feature>
<feature type="region of interest" description="Disordered" evidence="1">
    <location>
        <begin position="155"/>
        <end position="177"/>
    </location>
</feature>
<accession>A0A1Q8CXP5</accession>
<keyword evidence="2" id="KW-0732">Signal</keyword>
<evidence type="ECO:0000313" key="4">
    <source>
        <dbReference type="Proteomes" id="UP000185596"/>
    </source>
</evidence>
<dbReference type="OrthoDB" id="3294467at2"/>
<dbReference type="RefSeq" id="WP_075123723.1">
    <property type="nucleotide sequence ID" value="NZ_MSIE01000002.1"/>
</dbReference>